<protein>
    <submittedName>
        <fullName evidence="2">Uncharacterized protein</fullName>
    </submittedName>
</protein>
<proteinExistence type="predicted"/>
<organism evidence="2 3">
    <name type="scientific">Geoglobus acetivorans</name>
    <dbReference type="NCBI Taxonomy" id="565033"/>
    <lineage>
        <taxon>Archaea</taxon>
        <taxon>Methanobacteriati</taxon>
        <taxon>Methanobacteriota</taxon>
        <taxon>Archaeoglobi</taxon>
        <taxon>Archaeoglobales</taxon>
        <taxon>Archaeoglobaceae</taxon>
        <taxon>Geoglobus</taxon>
    </lineage>
</organism>
<evidence type="ECO:0000313" key="2">
    <source>
        <dbReference type="EMBL" id="AIY90063.1"/>
    </source>
</evidence>
<dbReference type="KEGG" id="gac:GACE_1018"/>
<keyword evidence="1" id="KW-1133">Transmembrane helix</keyword>
<keyword evidence="1" id="KW-0812">Transmembrane</keyword>
<dbReference type="HOGENOM" id="CLU_2730112_0_0_2"/>
<keyword evidence="1" id="KW-0472">Membrane</keyword>
<dbReference type="eggNOG" id="ENOG502N59B">
    <property type="taxonomic scope" value="Archaea"/>
</dbReference>
<sequence length="72" mass="8139">MLDLIFSVAFVSVKVLGVVLALLGAGYLIFDNLFLSRMGRRTAVRVVVEGRVSKREIVKAIEERGYRVVKWK</sequence>
<evidence type="ECO:0000256" key="1">
    <source>
        <dbReference type="SAM" id="Phobius"/>
    </source>
</evidence>
<dbReference type="EMBL" id="CP009552">
    <property type="protein sequence ID" value="AIY90063.1"/>
    <property type="molecule type" value="Genomic_DNA"/>
</dbReference>
<accession>A0A0A7GDY1</accession>
<dbReference type="RefSeq" id="WP_148305938.1">
    <property type="nucleotide sequence ID" value="NZ_CP009552.1"/>
</dbReference>
<dbReference type="STRING" id="565033.GACE_1018"/>
<reference evidence="2 3" key="1">
    <citation type="journal article" date="2015" name="Appl. Environ. Microbiol.">
        <title>The Geoglobus acetivorans genome: Fe(III) reduction, acetate utilization, autotrophic growth, and degradation of aromatic compounds in a hyperthermophilic archaeon.</title>
        <authorList>
            <person name="Mardanov A.V."/>
            <person name="Slododkina G.B."/>
            <person name="Slobodkin A.I."/>
            <person name="Beletsky A.V."/>
            <person name="Gavrilov S.N."/>
            <person name="Kublanov I.V."/>
            <person name="Bonch-Osmolovskaya E.A."/>
            <person name="Skryabin K.G."/>
            <person name="Ravin N.V."/>
        </authorList>
    </citation>
    <scope>NUCLEOTIDE SEQUENCE [LARGE SCALE GENOMIC DNA]</scope>
    <source>
        <strain evidence="2 3">SBH6</strain>
    </source>
</reference>
<feature type="transmembrane region" description="Helical" evidence="1">
    <location>
        <begin position="6"/>
        <end position="30"/>
    </location>
</feature>
<dbReference type="Proteomes" id="UP000030624">
    <property type="component" value="Chromosome"/>
</dbReference>
<name>A0A0A7GDY1_GEOAI</name>
<dbReference type="AlphaFoldDB" id="A0A0A7GDY1"/>
<evidence type="ECO:0000313" key="3">
    <source>
        <dbReference type="Proteomes" id="UP000030624"/>
    </source>
</evidence>
<gene>
    <name evidence="2" type="ORF">GACE_1018</name>
</gene>
<dbReference type="GeneID" id="24797605"/>